<accession>A0ABZ0PMC8</accession>
<dbReference type="PANTHER" id="PTHR43737">
    <property type="entry name" value="BLL7424 PROTEIN"/>
    <property type="match status" value="1"/>
</dbReference>
<sequence length="396" mass="41242">MILRRRSFLLGLAGAVTLGRSRLAVAAGPASDRRLVVVLLRGALDGLSAVQPYGDADLAALRGPLALPEPGQEGGVLDLGGHYGLHPALPHLHALYRQDQALMLHAVAGPWRSRSHFQAQDFMEMGATRRLPDGWLNRALAAQLATAEGVRRGLAAGLNVPLLLRGAVRVGSYAPVGRTQAEPEILARLAEWHGEDPVLGAPFAEGLRARGFTAAILAGQEPAPPRTHPFVALTGAAGRLLAAERGPRVAALELGGWDTHAGQAARLLGPLGALDAGMAALQASLGPAWAETAVLVLTEFGRTARINGTAGTDHGTGGVAFVLGGAVRGGRVIADWPGLAQGRLFENRDLMPTLDQRRIAKGLLAQHLGLSPAALAHAFPDSEDAPPLRGLLRAES</sequence>
<evidence type="ECO:0000313" key="3">
    <source>
        <dbReference type="Proteomes" id="UP001305521"/>
    </source>
</evidence>
<dbReference type="RefSeq" id="WP_318650849.1">
    <property type="nucleotide sequence ID" value="NZ_CP137852.1"/>
</dbReference>
<feature type="chain" id="PRO_5045388006" evidence="1">
    <location>
        <begin position="27"/>
        <end position="396"/>
    </location>
</feature>
<keyword evidence="1" id="KW-0732">Signal</keyword>
<gene>
    <name evidence="2" type="ORF">R9Z33_08445</name>
</gene>
<dbReference type="Pfam" id="PF07394">
    <property type="entry name" value="DUF1501"/>
    <property type="match status" value="1"/>
</dbReference>
<evidence type="ECO:0000256" key="1">
    <source>
        <dbReference type="SAM" id="SignalP"/>
    </source>
</evidence>
<evidence type="ECO:0000313" key="2">
    <source>
        <dbReference type="EMBL" id="WPB86893.1"/>
    </source>
</evidence>
<dbReference type="PANTHER" id="PTHR43737:SF1">
    <property type="entry name" value="DUF1501 DOMAIN-CONTAINING PROTEIN"/>
    <property type="match status" value="1"/>
</dbReference>
<dbReference type="Proteomes" id="UP001305521">
    <property type="component" value="Chromosome"/>
</dbReference>
<protein>
    <submittedName>
        <fullName evidence="2">DUF1501 domain-containing protein</fullName>
    </submittedName>
</protein>
<dbReference type="InterPro" id="IPR010869">
    <property type="entry name" value="DUF1501"/>
</dbReference>
<dbReference type="EMBL" id="CP137852">
    <property type="protein sequence ID" value="WPB86893.1"/>
    <property type="molecule type" value="Genomic_DNA"/>
</dbReference>
<feature type="signal peptide" evidence="1">
    <location>
        <begin position="1"/>
        <end position="26"/>
    </location>
</feature>
<reference evidence="2 3" key="1">
    <citation type="submission" date="2023-11" db="EMBL/GenBank/DDBJ databases">
        <title>Arctic aerobic anoxygenic photoheterotroph Sediminicoccus rosea KRV36 adapts its photosynthesis to long days of polar summer.</title>
        <authorList>
            <person name="Tomasch J."/>
            <person name="Kopejtka K."/>
            <person name="Bily T."/>
            <person name="Gardiner A.T."/>
            <person name="Gardian Z."/>
            <person name="Shivaramu S."/>
            <person name="Koblizek M."/>
            <person name="Engelhardt F."/>
            <person name="Kaftan D."/>
        </authorList>
    </citation>
    <scope>NUCLEOTIDE SEQUENCE [LARGE SCALE GENOMIC DNA]</scope>
    <source>
        <strain evidence="2 3">R-30</strain>
    </source>
</reference>
<name>A0ABZ0PMC8_9PROT</name>
<proteinExistence type="predicted"/>
<keyword evidence="3" id="KW-1185">Reference proteome</keyword>
<organism evidence="2 3">
    <name type="scientific">Sediminicoccus rosea</name>
    <dbReference type="NCBI Taxonomy" id="1225128"/>
    <lineage>
        <taxon>Bacteria</taxon>
        <taxon>Pseudomonadati</taxon>
        <taxon>Pseudomonadota</taxon>
        <taxon>Alphaproteobacteria</taxon>
        <taxon>Acetobacterales</taxon>
        <taxon>Roseomonadaceae</taxon>
        <taxon>Sediminicoccus</taxon>
    </lineage>
</organism>